<reference evidence="6" key="1">
    <citation type="journal article" date="2019" name="Int. J. Syst. Evol. Microbiol.">
        <title>The Global Catalogue of Microorganisms (GCM) 10K type strain sequencing project: providing services to taxonomists for standard genome sequencing and annotation.</title>
        <authorList>
            <consortium name="The Broad Institute Genomics Platform"/>
            <consortium name="The Broad Institute Genome Sequencing Center for Infectious Disease"/>
            <person name="Wu L."/>
            <person name="Ma J."/>
        </authorList>
    </citation>
    <scope>NUCLEOTIDE SEQUENCE [LARGE SCALE GENOMIC DNA]</scope>
    <source>
        <strain evidence="6">CGMCC 1.16031</strain>
    </source>
</reference>
<dbReference type="InterPro" id="IPR016377">
    <property type="entry name" value="Sucrose_GGa_phosphorylase-rel"/>
</dbReference>
<gene>
    <name evidence="5" type="primary">gtfA</name>
    <name evidence="5" type="ORF">ACFP85_13260</name>
</gene>
<dbReference type="Gene3D" id="3.20.20.80">
    <property type="entry name" value="Glycosidases"/>
    <property type="match status" value="1"/>
</dbReference>
<proteinExistence type="inferred from homology"/>
<dbReference type="PANTHER" id="PTHR38784">
    <property type="entry name" value="SUCROSE PHOSPHORYLASE"/>
    <property type="match status" value="1"/>
</dbReference>
<dbReference type="InterPro" id="IPR022527">
    <property type="entry name" value="Sucrose_phospho"/>
</dbReference>
<sequence length="492" mass="54635">MSVKNQVQLITYVDRLSGGDLSMLGELLQQELKDLFSGVHLLPFYHPIDGEDADFDPIDHTQVDGRLGNWQDVRRIGERFDIMADLIVNHMSAKSPQFQDVLANGQASPYWSLFLTRDKVFAAHDEALINKIYRPRPTPCFTDIQLKDGQTVPFWTTFTSNQIDIDVHSDAGQAYLDGILRTFADNNIDLIRLDAAGYAIKKAGTRCFMQEETFEFIATLSERAKQLGMQCLVEIHSHYQTQVDIAKRCDLVYDFALPPLVLHSLFSHDFTALGKWLAIAPHNCISVLDTHDGIGIIDADPDGDKAGLLTPAQIDQLVETIHSNSAHQSRQATGAAASNVDLYQVNCTYYDALGQDDLAYLIARAIQFFSPGIPQVYYAGLLAIPNDMDLLSRSNVGRDINRPYLDREKVRAALQKPVVKALCQLIELRNRLTCFNGEFSAVAEGGCLTLSWQSATSSAKLHIDATNRLSASIAVTEDGDTQEIILADWLGV</sequence>
<comment type="caution">
    <text evidence="5">The sequence shown here is derived from an EMBL/GenBank/DDBJ whole genome shotgun (WGS) entry which is preliminary data.</text>
</comment>
<feature type="domain" description="Glycosyl hydrolase family 13 catalytic" evidence="4">
    <location>
        <begin position="8"/>
        <end position="415"/>
    </location>
</feature>
<dbReference type="Proteomes" id="UP001596364">
    <property type="component" value="Unassembled WGS sequence"/>
</dbReference>
<dbReference type="CDD" id="cd11355">
    <property type="entry name" value="AmyAc_Sucrose_phosphorylase"/>
    <property type="match status" value="1"/>
</dbReference>
<dbReference type="InterPro" id="IPR017853">
    <property type="entry name" value="GH"/>
</dbReference>
<dbReference type="SUPFAM" id="SSF51445">
    <property type="entry name" value="(Trans)glycosidases"/>
    <property type="match status" value="1"/>
</dbReference>
<evidence type="ECO:0000259" key="4">
    <source>
        <dbReference type="SMART" id="SM00642"/>
    </source>
</evidence>
<name>A0ABW1XM29_9ALTE</name>
<dbReference type="NCBIfam" id="TIGR03852">
    <property type="entry name" value="sucrose_gtfA"/>
    <property type="match status" value="1"/>
</dbReference>
<evidence type="ECO:0000313" key="6">
    <source>
        <dbReference type="Proteomes" id="UP001596364"/>
    </source>
</evidence>
<dbReference type="RefSeq" id="WP_377148689.1">
    <property type="nucleotide sequence ID" value="NZ_JBHSUS010000001.1"/>
</dbReference>
<accession>A0ABW1XM29</accession>
<keyword evidence="3 5" id="KW-0808">Transferase</keyword>
<dbReference type="GO" id="GO:0009018">
    <property type="term" value="F:sucrose phosphorylase activity"/>
    <property type="evidence" value="ECO:0007669"/>
    <property type="project" value="UniProtKB-EC"/>
</dbReference>
<dbReference type="Pfam" id="PF00128">
    <property type="entry name" value="Alpha-amylase"/>
    <property type="match status" value="1"/>
</dbReference>
<organism evidence="5 6">
    <name type="scientific">Pseudobowmanella zhangzhouensis</name>
    <dbReference type="NCBI Taxonomy" id="1537679"/>
    <lineage>
        <taxon>Bacteria</taxon>
        <taxon>Pseudomonadati</taxon>
        <taxon>Pseudomonadota</taxon>
        <taxon>Gammaproteobacteria</taxon>
        <taxon>Alteromonadales</taxon>
        <taxon>Alteromonadaceae</taxon>
    </lineage>
</organism>
<keyword evidence="6" id="KW-1185">Reference proteome</keyword>
<comment type="similarity">
    <text evidence="1">Belongs to the glycosyl hydrolase 13 family. Sucrose phosphorylase subfamily.</text>
</comment>
<dbReference type="InterPro" id="IPR006047">
    <property type="entry name" value="GH13_cat_dom"/>
</dbReference>
<dbReference type="PIRSF" id="PIRSF003059">
    <property type="entry name" value="Sucrose_phosphorylase"/>
    <property type="match status" value="1"/>
</dbReference>
<keyword evidence="2 5" id="KW-0328">Glycosyltransferase</keyword>
<evidence type="ECO:0000256" key="1">
    <source>
        <dbReference type="ARBA" id="ARBA00008452"/>
    </source>
</evidence>
<dbReference type="SMART" id="SM00642">
    <property type="entry name" value="Aamy"/>
    <property type="match status" value="1"/>
</dbReference>
<dbReference type="PANTHER" id="PTHR38784:SF1">
    <property type="entry name" value="SUCROSE PHOSPHORYLASE"/>
    <property type="match status" value="1"/>
</dbReference>
<evidence type="ECO:0000313" key="5">
    <source>
        <dbReference type="EMBL" id="MFC6441114.1"/>
    </source>
</evidence>
<evidence type="ECO:0000256" key="2">
    <source>
        <dbReference type="ARBA" id="ARBA00022676"/>
    </source>
</evidence>
<dbReference type="EMBL" id="JBHSUS010000001">
    <property type="protein sequence ID" value="MFC6441114.1"/>
    <property type="molecule type" value="Genomic_DNA"/>
</dbReference>
<dbReference type="InterPro" id="IPR045857">
    <property type="entry name" value="O16G_dom_2"/>
</dbReference>
<dbReference type="EC" id="2.4.1.7" evidence="5"/>
<dbReference type="Gene3D" id="3.90.400.10">
    <property type="entry name" value="Oligo-1,6-glucosidase, Domain 2"/>
    <property type="match status" value="1"/>
</dbReference>
<evidence type="ECO:0000256" key="3">
    <source>
        <dbReference type="ARBA" id="ARBA00022679"/>
    </source>
</evidence>
<protein>
    <submittedName>
        <fullName evidence="5">Sucrose phosphorylase</fullName>
        <ecNumber evidence="5">2.4.1.7</ecNumber>
    </submittedName>
</protein>